<organism evidence="1 2">
    <name type="scientific">Austropuccinia psidii MF-1</name>
    <dbReference type="NCBI Taxonomy" id="1389203"/>
    <lineage>
        <taxon>Eukaryota</taxon>
        <taxon>Fungi</taxon>
        <taxon>Dikarya</taxon>
        <taxon>Basidiomycota</taxon>
        <taxon>Pucciniomycotina</taxon>
        <taxon>Pucciniomycetes</taxon>
        <taxon>Pucciniales</taxon>
        <taxon>Sphaerophragmiaceae</taxon>
        <taxon>Austropuccinia</taxon>
    </lineage>
</organism>
<dbReference type="Proteomes" id="UP000765509">
    <property type="component" value="Unassembled WGS sequence"/>
</dbReference>
<dbReference type="AlphaFoldDB" id="A0A9Q3HMX6"/>
<dbReference type="EMBL" id="AVOT02022117">
    <property type="protein sequence ID" value="MBW0511298.1"/>
    <property type="molecule type" value="Genomic_DNA"/>
</dbReference>
<evidence type="ECO:0000313" key="1">
    <source>
        <dbReference type="EMBL" id="MBW0511298.1"/>
    </source>
</evidence>
<accession>A0A9Q3HMX6</accession>
<proteinExistence type="predicted"/>
<evidence type="ECO:0000313" key="2">
    <source>
        <dbReference type="Proteomes" id="UP000765509"/>
    </source>
</evidence>
<gene>
    <name evidence="1" type="ORF">O181_051013</name>
</gene>
<keyword evidence="2" id="KW-1185">Reference proteome</keyword>
<comment type="caution">
    <text evidence="1">The sequence shown here is derived from an EMBL/GenBank/DDBJ whole genome shotgun (WGS) entry which is preliminary data.</text>
</comment>
<protein>
    <submittedName>
        <fullName evidence="1">Uncharacterized protein</fullName>
    </submittedName>
</protein>
<sequence>MELSGEMKNKHPTFPVSLIECYQPDDKELFPLRHTTAFYKPPVEQNEDRKMEKVIKKRRFWGKNQQENLIRYRNPVHEDELLVESTIPASDKCLRKFRHERIPKD</sequence>
<reference evidence="1" key="1">
    <citation type="submission" date="2021-03" db="EMBL/GenBank/DDBJ databases">
        <title>Draft genome sequence of rust myrtle Austropuccinia psidii MF-1, a brazilian biotype.</title>
        <authorList>
            <person name="Quecine M.C."/>
            <person name="Pachon D.M.R."/>
            <person name="Bonatelli M.L."/>
            <person name="Correr F.H."/>
            <person name="Franceschini L.M."/>
            <person name="Leite T.F."/>
            <person name="Margarido G.R.A."/>
            <person name="Almeida C.A."/>
            <person name="Ferrarezi J.A."/>
            <person name="Labate C.A."/>
        </authorList>
    </citation>
    <scope>NUCLEOTIDE SEQUENCE</scope>
    <source>
        <strain evidence="1">MF-1</strain>
    </source>
</reference>
<dbReference type="OrthoDB" id="3929326at2759"/>
<name>A0A9Q3HMX6_9BASI</name>